<dbReference type="InterPro" id="IPR050969">
    <property type="entry name" value="Dev_Signal_Modulators"/>
</dbReference>
<dbReference type="Gene3D" id="2.10.25.10">
    <property type="entry name" value="Laminin"/>
    <property type="match status" value="3"/>
</dbReference>
<keyword evidence="18" id="KW-1185">Reference proteome</keyword>
<dbReference type="FunFam" id="2.10.25.10:FF:000018">
    <property type="entry name" value="Delta-like 1"/>
    <property type="match status" value="3"/>
</dbReference>
<evidence type="ECO:0000256" key="1">
    <source>
        <dbReference type="ARBA" id="ARBA00004479"/>
    </source>
</evidence>
<feature type="disulfide bond" evidence="12">
    <location>
        <begin position="111"/>
        <end position="123"/>
    </location>
</feature>
<evidence type="ECO:0000256" key="7">
    <source>
        <dbReference type="ARBA" id="ARBA00022989"/>
    </source>
</evidence>
<dbReference type="STRING" id="418985.A0A1V9XU94"/>
<evidence type="ECO:0000256" key="5">
    <source>
        <dbReference type="ARBA" id="ARBA00022729"/>
    </source>
</evidence>
<feature type="disulfide bond" evidence="11">
    <location>
        <begin position="164"/>
        <end position="173"/>
    </location>
</feature>
<comment type="caution">
    <text evidence="17">The sequence shown here is derived from an EMBL/GenBank/DDBJ whole genome shotgun (WGS) entry which is preliminary data.</text>
</comment>
<feature type="domain" description="DSL" evidence="16">
    <location>
        <begin position="96"/>
        <end position="140"/>
    </location>
</feature>
<organism evidence="17 18">
    <name type="scientific">Tropilaelaps mercedesae</name>
    <dbReference type="NCBI Taxonomy" id="418985"/>
    <lineage>
        <taxon>Eukaryota</taxon>
        <taxon>Metazoa</taxon>
        <taxon>Ecdysozoa</taxon>
        <taxon>Arthropoda</taxon>
        <taxon>Chelicerata</taxon>
        <taxon>Arachnida</taxon>
        <taxon>Acari</taxon>
        <taxon>Parasitiformes</taxon>
        <taxon>Mesostigmata</taxon>
        <taxon>Gamasina</taxon>
        <taxon>Dermanyssoidea</taxon>
        <taxon>Laelapidae</taxon>
        <taxon>Tropilaelaps</taxon>
    </lineage>
</organism>
<comment type="caution">
    <text evidence="11">Lacks conserved residue(s) required for the propagation of feature annotation.</text>
</comment>
<name>A0A1V9XU94_9ACAR</name>
<dbReference type="GO" id="GO:0016020">
    <property type="term" value="C:membrane"/>
    <property type="evidence" value="ECO:0007669"/>
    <property type="project" value="UniProtKB-SubCell"/>
</dbReference>
<dbReference type="InterPro" id="IPR000742">
    <property type="entry name" value="EGF"/>
</dbReference>
<keyword evidence="6 13" id="KW-0677">Repeat</keyword>
<dbReference type="PANTHER" id="PTHR14949">
    <property type="entry name" value="EGF-LIKE-DOMAIN, MULTIPLE 7, 8"/>
    <property type="match status" value="1"/>
</dbReference>
<evidence type="ECO:0000256" key="13">
    <source>
        <dbReference type="RuleBase" id="RU280815"/>
    </source>
</evidence>
<dbReference type="Gene3D" id="2.10.25.140">
    <property type="match status" value="1"/>
</dbReference>
<dbReference type="Pfam" id="PF01414">
    <property type="entry name" value="DSL"/>
    <property type="match status" value="1"/>
</dbReference>
<sequence length="369" mass="39820">MALLQKNFRCPCGKRRTDLPVTISRTVADQQGGILLARFVLRRSLAVATTALNPASSSFESKGPTAAAVSSSLANGYETWREESRQGGRLSVEFRVTCAEGFTSSTCTETCPGPNDVNARFNCTEGGAKICLEGWSGSECERAICRSGCSNEHGYCTRPGECRCRLGWQGVDCTQCSRLPGCLHGSCNTAFECNCEPGWTGLFCQRPICKKGCHPTRGFCDKPDICSCRFGWKGPNCEECKPLPGCVNGSCGAPLECICKPGWTGLFCHIRQSTCTVDCDSENGYCEKPDECRCRVGWTGPRCSQCVPYPGCVHGDCTDKPWECNCQPGWTGKLCDRPAPIATTDASVTTNFTTPELNGPTLSEGTNTD</sequence>
<keyword evidence="3 11" id="KW-0245">EGF-like domain</keyword>
<dbReference type="GO" id="GO:0007154">
    <property type="term" value="P:cell communication"/>
    <property type="evidence" value="ECO:0007669"/>
    <property type="project" value="InterPro"/>
</dbReference>
<keyword evidence="8 13" id="KW-0472">Membrane</keyword>
<evidence type="ECO:0000313" key="18">
    <source>
        <dbReference type="Proteomes" id="UP000192247"/>
    </source>
</evidence>
<keyword evidence="2 13" id="KW-0217">Developmental protein</keyword>
<evidence type="ECO:0000256" key="9">
    <source>
        <dbReference type="ARBA" id="ARBA00023157"/>
    </source>
</evidence>
<evidence type="ECO:0000256" key="3">
    <source>
        <dbReference type="ARBA" id="ARBA00022536"/>
    </source>
</evidence>
<dbReference type="OrthoDB" id="6130531at2759"/>
<dbReference type="PROSITE" id="PS50026">
    <property type="entry name" value="EGF_3"/>
    <property type="match status" value="2"/>
</dbReference>
<dbReference type="Pfam" id="PF21700">
    <property type="entry name" value="EGF_DL_JAG"/>
    <property type="match status" value="3"/>
</dbReference>
<dbReference type="SMART" id="SM00181">
    <property type="entry name" value="EGF"/>
    <property type="match status" value="6"/>
</dbReference>
<dbReference type="PROSITE" id="PS01186">
    <property type="entry name" value="EGF_2"/>
    <property type="match status" value="2"/>
</dbReference>
<evidence type="ECO:0000256" key="11">
    <source>
        <dbReference type="PROSITE-ProRule" id="PRU00076"/>
    </source>
</evidence>
<dbReference type="InParanoid" id="A0A1V9XU94"/>
<keyword evidence="4 13" id="KW-0812">Transmembrane</keyword>
<feature type="domain" description="EGF-like" evidence="15">
    <location>
        <begin position="141"/>
        <end position="174"/>
    </location>
</feature>
<evidence type="ECO:0000256" key="14">
    <source>
        <dbReference type="SAM" id="MobiDB-lite"/>
    </source>
</evidence>
<dbReference type="PROSITE" id="PS51051">
    <property type="entry name" value="DSL"/>
    <property type="match status" value="1"/>
</dbReference>
<keyword evidence="10" id="KW-0325">Glycoprotein</keyword>
<evidence type="ECO:0000313" key="17">
    <source>
        <dbReference type="EMBL" id="OQR77011.1"/>
    </source>
</evidence>
<gene>
    <name evidence="17" type="ORF">BIW11_07398</name>
</gene>
<keyword evidence="9 11" id="KW-1015">Disulfide bond</keyword>
<feature type="disulfide bond" evidence="12">
    <location>
        <begin position="98"/>
        <end position="107"/>
    </location>
</feature>
<evidence type="ECO:0000259" key="16">
    <source>
        <dbReference type="PROSITE" id="PS51051"/>
    </source>
</evidence>
<dbReference type="SMART" id="SM00051">
    <property type="entry name" value="DSL"/>
    <property type="match status" value="1"/>
</dbReference>
<protein>
    <recommendedName>
        <fullName evidence="13">Delta-like protein</fullName>
    </recommendedName>
</protein>
<keyword evidence="5 13" id="KW-0732">Signal</keyword>
<dbReference type="PROSITE" id="PS00022">
    <property type="entry name" value="EGF_1"/>
    <property type="match status" value="5"/>
</dbReference>
<dbReference type="AlphaFoldDB" id="A0A1V9XU94"/>
<accession>A0A1V9XU94</accession>
<comment type="function">
    <text evidence="13">Putative Notch ligand involved in the mediation of Notch signaling.</text>
</comment>
<feature type="region of interest" description="Disordered" evidence="14">
    <location>
        <begin position="350"/>
        <end position="369"/>
    </location>
</feature>
<evidence type="ECO:0000256" key="10">
    <source>
        <dbReference type="ARBA" id="ARBA00023180"/>
    </source>
</evidence>
<feature type="disulfide bond" evidence="11">
    <location>
        <begin position="326"/>
        <end position="335"/>
    </location>
</feature>
<feature type="disulfide bond" evidence="12">
    <location>
        <begin position="131"/>
        <end position="140"/>
    </location>
</feature>
<comment type="subcellular location">
    <subcellularLocation>
        <location evidence="1 13">Membrane</location>
        <topology evidence="1 13">Single-pass type I membrane protein</topology>
    </subcellularLocation>
</comment>
<evidence type="ECO:0000256" key="12">
    <source>
        <dbReference type="PROSITE-ProRule" id="PRU00377"/>
    </source>
</evidence>
<reference evidence="17 18" key="1">
    <citation type="journal article" date="2017" name="Gigascience">
        <title>Draft genome of the honey bee ectoparasitic mite, Tropilaelaps mercedesae, is shaped by the parasitic life history.</title>
        <authorList>
            <person name="Dong X."/>
            <person name="Armstrong S.D."/>
            <person name="Xia D."/>
            <person name="Makepeace B.L."/>
            <person name="Darby A.C."/>
            <person name="Kadowaki T."/>
        </authorList>
    </citation>
    <scope>NUCLEOTIDE SEQUENCE [LARGE SCALE GENOMIC DNA]</scope>
    <source>
        <strain evidence="17">Wuxi-XJTLU</strain>
    </source>
</reference>
<proteinExistence type="predicted"/>
<keyword evidence="7 13" id="KW-1133">Transmembrane helix</keyword>
<evidence type="ECO:0000256" key="2">
    <source>
        <dbReference type="ARBA" id="ARBA00022473"/>
    </source>
</evidence>
<feature type="domain" description="EGF-like" evidence="15">
    <location>
        <begin position="308"/>
        <end position="336"/>
    </location>
</feature>
<evidence type="ECO:0000256" key="8">
    <source>
        <dbReference type="ARBA" id="ARBA00023136"/>
    </source>
</evidence>
<dbReference type="EMBL" id="MNPL01004054">
    <property type="protein sequence ID" value="OQR77011.1"/>
    <property type="molecule type" value="Genomic_DNA"/>
</dbReference>
<dbReference type="Proteomes" id="UP000192247">
    <property type="component" value="Unassembled WGS sequence"/>
</dbReference>
<dbReference type="InterPro" id="IPR001774">
    <property type="entry name" value="DSL"/>
</dbReference>
<evidence type="ECO:0000256" key="4">
    <source>
        <dbReference type="ARBA" id="ARBA00022692"/>
    </source>
</evidence>
<evidence type="ECO:0000259" key="15">
    <source>
        <dbReference type="PROSITE" id="PS50026"/>
    </source>
</evidence>
<dbReference type="PANTHER" id="PTHR14949:SF56">
    <property type="entry name" value="EGF-LIKE-DOMAIN, MULTIPLE 7"/>
    <property type="match status" value="1"/>
</dbReference>
<evidence type="ECO:0000256" key="6">
    <source>
        <dbReference type="ARBA" id="ARBA00022737"/>
    </source>
</evidence>